<evidence type="ECO:0000313" key="1">
    <source>
        <dbReference type="EMBL" id="KAL3821837.1"/>
    </source>
</evidence>
<proteinExistence type="predicted"/>
<accession>A0ABD3SBE2</accession>
<evidence type="ECO:0000313" key="2">
    <source>
        <dbReference type="Proteomes" id="UP001530377"/>
    </source>
</evidence>
<dbReference type="AlphaFoldDB" id="A0ABD3SBE2"/>
<dbReference type="Proteomes" id="UP001530377">
    <property type="component" value="Unassembled WGS sequence"/>
</dbReference>
<comment type="caution">
    <text evidence="1">The sequence shown here is derived from an EMBL/GenBank/DDBJ whole genome shotgun (WGS) entry which is preliminary data.</text>
</comment>
<gene>
    <name evidence="1" type="ORF">ACHAXA_003339</name>
</gene>
<organism evidence="1 2">
    <name type="scientific">Cyclostephanos tholiformis</name>
    <dbReference type="NCBI Taxonomy" id="382380"/>
    <lineage>
        <taxon>Eukaryota</taxon>
        <taxon>Sar</taxon>
        <taxon>Stramenopiles</taxon>
        <taxon>Ochrophyta</taxon>
        <taxon>Bacillariophyta</taxon>
        <taxon>Coscinodiscophyceae</taxon>
        <taxon>Thalassiosirophycidae</taxon>
        <taxon>Stephanodiscales</taxon>
        <taxon>Stephanodiscaceae</taxon>
        <taxon>Cyclostephanos</taxon>
    </lineage>
</organism>
<name>A0ABD3SBE2_9STRA</name>
<keyword evidence="2" id="KW-1185">Reference proteome</keyword>
<dbReference type="SUPFAM" id="SSF53474">
    <property type="entry name" value="alpha/beta-Hydrolases"/>
    <property type="match status" value="1"/>
</dbReference>
<sequence>MAQTTNMAVVSVEYDLLCQVDDGNVDDSDRGTKLFDPVDDFLLAINWIESSGPEELNAQHSFVGSGESSGAHLLMLAMLRRRDMEDVVLHPPMSLLPINSRPTAMSTATSWSKWKCLNLK</sequence>
<dbReference type="InterPro" id="IPR029058">
    <property type="entry name" value="AB_hydrolase_fold"/>
</dbReference>
<protein>
    <recommendedName>
        <fullName evidence="3">Alpha/beta hydrolase fold-3 domain-containing protein</fullName>
    </recommendedName>
</protein>
<dbReference type="Gene3D" id="3.40.50.1820">
    <property type="entry name" value="alpha/beta hydrolase"/>
    <property type="match status" value="1"/>
</dbReference>
<dbReference type="EMBL" id="JALLPB020000083">
    <property type="protein sequence ID" value="KAL3821837.1"/>
    <property type="molecule type" value="Genomic_DNA"/>
</dbReference>
<evidence type="ECO:0008006" key="3">
    <source>
        <dbReference type="Google" id="ProtNLM"/>
    </source>
</evidence>
<reference evidence="1 2" key="1">
    <citation type="submission" date="2024-10" db="EMBL/GenBank/DDBJ databases">
        <title>Updated reference genomes for cyclostephanoid diatoms.</title>
        <authorList>
            <person name="Roberts W.R."/>
            <person name="Alverson A.J."/>
        </authorList>
    </citation>
    <scope>NUCLEOTIDE SEQUENCE [LARGE SCALE GENOMIC DNA]</scope>
    <source>
        <strain evidence="1 2">AJA228-03</strain>
    </source>
</reference>